<dbReference type="InterPro" id="IPR001368">
    <property type="entry name" value="TNFR/NGFR_Cys_rich_reg"/>
</dbReference>
<gene>
    <name evidence="3" type="ORF">M9Y10_000503</name>
</gene>
<feature type="domain" description="TNFR-Cys" evidence="2">
    <location>
        <begin position="228"/>
        <end position="270"/>
    </location>
</feature>
<dbReference type="SMART" id="SM00261">
    <property type="entry name" value="FU"/>
    <property type="match status" value="17"/>
</dbReference>
<evidence type="ECO:0000313" key="4">
    <source>
        <dbReference type="Proteomes" id="UP001470230"/>
    </source>
</evidence>
<dbReference type="InterPro" id="IPR053215">
    <property type="entry name" value="TKL_Ser/Thr_kinase"/>
</dbReference>
<accession>A0ABR2L4D9</accession>
<proteinExistence type="predicted"/>
<evidence type="ECO:0000256" key="1">
    <source>
        <dbReference type="SAM" id="Phobius"/>
    </source>
</evidence>
<dbReference type="SMART" id="SM00181">
    <property type="entry name" value="EGF"/>
    <property type="match status" value="25"/>
</dbReference>
<organism evidence="3 4">
    <name type="scientific">Tritrichomonas musculus</name>
    <dbReference type="NCBI Taxonomy" id="1915356"/>
    <lineage>
        <taxon>Eukaryota</taxon>
        <taxon>Metamonada</taxon>
        <taxon>Parabasalia</taxon>
        <taxon>Tritrichomonadida</taxon>
        <taxon>Tritrichomonadidae</taxon>
        <taxon>Tritrichomonas</taxon>
    </lineage>
</organism>
<evidence type="ECO:0000259" key="2">
    <source>
        <dbReference type="PROSITE" id="PS00652"/>
    </source>
</evidence>
<dbReference type="PROSITE" id="PS00652">
    <property type="entry name" value="TNFR_NGFR_1"/>
    <property type="match status" value="1"/>
</dbReference>
<dbReference type="Proteomes" id="UP001470230">
    <property type="component" value="Unassembled WGS sequence"/>
</dbReference>
<feature type="transmembrane region" description="Helical" evidence="1">
    <location>
        <begin position="1314"/>
        <end position="1337"/>
    </location>
</feature>
<protein>
    <submittedName>
        <fullName evidence="3">Vesicle-mediated ER to Golgi transport protein</fullName>
    </submittedName>
</protein>
<keyword evidence="1" id="KW-0812">Transmembrane</keyword>
<dbReference type="InterPro" id="IPR005127">
    <property type="entry name" value="Giardia_VSP"/>
</dbReference>
<dbReference type="EMBL" id="JAPFFF010000001">
    <property type="protein sequence ID" value="KAK8898225.1"/>
    <property type="molecule type" value="Genomic_DNA"/>
</dbReference>
<keyword evidence="1" id="KW-1133">Transmembrane helix</keyword>
<comment type="caution">
    <text evidence="3">The sequence shown here is derived from an EMBL/GenBank/DDBJ whole genome shotgun (WGS) entry which is preliminary data.</text>
</comment>
<dbReference type="InterPro" id="IPR006212">
    <property type="entry name" value="Furin_repeat"/>
</dbReference>
<keyword evidence="1" id="KW-0472">Membrane</keyword>
<reference evidence="3 4" key="1">
    <citation type="submission" date="2024-04" db="EMBL/GenBank/DDBJ databases">
        <title>Tritrichomonas musculus Genome.</title>
        <authorList>
            <person name="Alves-Ferreira E."/>
            <person name="Grigg M."/>
            <person name="Lorenzi H."/>
            <person name="Galac M."/>
        </authorList>
    </citation>
    <scope>NUCLEOTIDE SEQUENCE [LARGE SCALE GENOMIC DNA]</scope>
    <source>
        <strain evidence="3 4">EAF2021</strain>
    </source>
</reference>
<keyword evidence="4" id="KW-1185">Reference proteome</keyword>
<dbReference type="Gene3D" id="2.10.220.10">
    <property type="entry name" value="Hormone Receptor, Insulin-like Growth Factor Receptor 1, Chain A, domain 2"/>
    <property type="match status" value="8"/>
</dbReference>
<sequence>MIPQLLGDNTCGIEHCQICDDYGGCQRCDDGYSYDYVSCIPCHKTCKQCVGVEEQYCTECYDGFYLDIQGYYDEGYCRPCSADNLCSKCEQSGSHKCTECVPNYFLDKSSNKCTPCHSSCGTCSGPEETQCLTCKEGYLQINNLCKSCGDNCLVCQDEKNCKTCKDHFFPDSSNQCQKCDDTCQTCHGTSPNDCDDCIDGYFKSNNLCRQCNPNCEQCVGERDHCTQCKDGRYLDEDKHVCVDCDAKCKTCKKQGECETCADGYYRDTDCEKCDTKCATCDTFSDGYYKEVYCTTCAQGYYPEKVSYYDGAVRCQKTNLVGCLIAVGYSECQTCMQGYYKNGKKCAKCDKSCLTCNVSDKCTSCEKGFYIDDSSLCSQCPDNCIDCTSGTDCKECVDGYYKDNGICKKCDDSCSSCKDGTNACIECNTGYFFNQLKRCIKCSDNCDECTNETHCIDCASEFFIAPDGSCSPCADVCFECKGPTADDCIACDPGYYLSKSLKKCFKCHEACSVCDGPNDYDCSKCAPGYFLNKDMDIAPGKQGDICTKCESGCKTCTSPKDCTECHEGFYFTDGNCEHCVLGCKNCSAGVHKCTECFEGYYISSTDGTLVNCSRCPAGCDSCSKDGSGKLTCNTCFDGYYHKDNRCIKCTSPCATCTSETECKSCINGHLLVGTSCSSQCSSSCASCENAADSCTGCNDGYILNGTICLQCPDDCKTCEFEDDSSVCTSCFEGFYLANGKCKACYYECATCFDNSRYCYSCKEGYYKYTQNEYYYGFCQECYLGTPNCTKCTSDFPEGTVVFTCLECENGFFLKDNTCQKCHSSCKTCDGTTEQNCLTCNDEFFFVDGKCLSCSDSCLTCSTSPTTCASCRSHQYLENGKCFDCHNSCAECKDANTCTKCPENKFLYEGKCLDSCLEVGEGWGDNGNHECVKCNIENCNKFDNSCKCQSCNDGYHLVSDSLTSVQLCLPCKLDNCKTCTGSEINDCTDCMHGYELKTDETTNEKTCHKICDDGYFFNSSKECEKCLSPCKICSGIDGSICQECEDGYFLENNKCSSFPIDCEQNKHCENENKGDKPVQITIDISKFESFKNEQSGGALRIVNCGLKGEGNKFNDCTSEKGGGGAIFVFNDKNIDQPISFKQMEFNSCKAAYGGAVYIYSISESKVSVESCIFRNNDVHPSSSKLTGGSAIYLTVKNGAVTGCSFIRKQKSSAGMIKVTEDFEEKPERLTILHHYRNEKMNSVVITECSFEINSNSSFVYVVDKQTALGVEEHHIAKGVKLTEDKKDELNRKFIEFNLNDDENANNKKESVLYKNYLVDILMMISLFAMIVLIATIIIINKKKSQFEMSNESIDSFNA</sequence>
<dbReference type="InterPro" id="IPR009030">
    <property type="entry name" value="Growth_fac_rcpt_cys_sf"/>
</dbReference>
<dbReference type="PANTHER" id="PTHR45756">
    <property type="entry name" value="PALMITOYLTRANSFERASE"/>
    <property type="match status" value="1"/>
</dbReference>
<dbReference type="PANTHER" id="PTHR45756:SF1">
    <property type="entry name" value="PROTEIN KINASE DOMAIN CONTAINING PROTEIN"/>
    <property type="match status" value="1"/>
</dbReference>
<dbReference type="SUPFAM" id="SSF57184">
    <property type="entry name" value="Growth factor receptor domain"/>
    <property type="match status" value="9"/>
</dbReference>
<dbReference type="InterPro" id="IPR000742">
    <property type="entry name" value="EGF"/>
</dbReference>
<evidence type="ECO:0000313" key="3">
    <source>
        <dbReference type="EMBL" id="KAK8898225.1"/>
    </source>
</evidence>
<dbReference type="Pfam" id="PF03302">
    <property type="entry name" value="VSP"/>
    <property type="match status" value="1"/>
</dbReference>
<name>A0ABR2L4D9_9EUKA</name>
<dbReference type="CDD" id="cd00064">
    <property type="entry name" value="FU"/>
    <property type="match status" value="1"/>
</dbReference>